<evidence type="ECO:0000256" key="4">
    <source>
        <dbReference type="ARBA" id="ARBA00022490"/>
    </source>
</evidence>
<keyword evidence="11" id="KW-1185">Reference proteome</keyword>
<evidence type="ECO:0000256" key="5">
    <source>
        <dbReference type="ARBA" id="ARBA00022829"/>
    </source>
</evidence>
<dbReference type="Pfam" id="PF03941">
    <property type="entry name" value="INCENP_ARK-bind"/>
    <property type="match status" value="1"/>
</dbReference>
<comment type="caution">
    <text evidence="10">The sequence shown here is derived from an EMBL/GenBank/DDBJ whole genome shotgun (WGS) entry which is preliminary data.</text>
</comment>
<feature type="region of interest" description="Disordered" evidence="8">
    <location>
        <begin position="83"/>
        <end position="460"/>
    </location>
</feature>
<evidence type="ECO:0000256" key="7">
    <source>
        <dbReference type="ARBA" id="ARBA00023242"/>
    </source>
</evidence>
<keyword evidence="6" id="KW-0206">Cytoskeleton</keyword>
<accession>A0ABR4MZR4</accession>
<feature type="compositionally biased region" description="Acidic residues" evidence="8">
    <location>
        <begin position="120"/>
        <end position="129"/>
    </location>
</feature>
<feature type="compositionally biased region" description="Low complexity" evidence="8">
    <location>
        <begin position="341"/>
        <end position="353"/>
    </location>
</feature>
<feature type="compositionally biased region" description="Low complexity" evidence="8">
    <location>
        <begin position="83"/>
        <end position="111"/>
    </location>
</feature>
<reference evidence="10 11" key="1">
    <citation type="submission" date="2023-09" db="EMBL/GenBank/DDBJ databases">
        <title>Pangenome analysis of Batrachochytrium dendrobatidis and related Chytrids.</title>
        <authorList>
            <person name="Yacoub M.N."/>
            <person name="Stajich J.E."/>
            <person name="James T.Y."/>
        </authorList>
    </citation>
    <scope>NUCLEOTIDE SEQUENCE [LARGE SCALE GENOMIC DNA]</scope>
    <source>
        <strain evidence="10 11">JEL0888</strain>
    </source>
</reference>
<feature type="region of interest" description="Disordered" evidence="8">
    <location>
        <begin position="1072"/>
        <end position="1164"/>
    </location>
</feature>
<evidence type="ECO:0000313" key="11">
    <source>
        <dbReference type="Proteomes" id="UP001527925"/>
    </source>
</evidence>
<name>A0ABR4MZR4_9FUNG</name>
<dbReference type="Proteomes" id="UP001527925">
    <property type="component" value="Unassembled WGS sequence"/>
</dbReference>
<feature type="compositionally biased region" description="Low complexity" evidence="8">
    <location>
        <begin position="574"/>
        <end position="584"/>
    </location>
</feature>
<sequence>MATAAARGRGQRAPARARATVQAADTQHADAAALPSGLEAFAAVQLGDVQRLMSESDKALCAALDEHLSFLASLAQQLQQTQAEIQASREPGAAAAAASSAPSSTQEQPSAGSEPKGADVDEDNDDDDFVETKPVRGKGRSKTARAAASKAGAKATKAAGKVTKAAAKATGRRGAEAAASDAADQDVDQQVEAAPVPPAAEDAAPKPASPAPARAGTKRTVEESAESADAAGDVGDGGSAVSDDPLLQHQDPAAGVDASGQGDEAEAAGLQAPAETQRKSKRTKKTPTLRVPKLRTKRGKAAPAAAAESDEEADPGGAATKPEPQADSVEAQAESVELPRTPSTSALAAALAADEMDAEPAASGDTESAQPQPPEPQHPVLDKDENHAAAHSAARPGVTAMDMDAAEHDVLLGSERASDASNPGSTRQDDTHMPGAMPDSEATAAPSAPATASIAPAAKPPMTQARSRLYNVPKISELGPVDTSIGASTIAIPKLPKLSRERAHKDSDAHSTSSKESASGTNTGAAQAKRSLEAVPEDAENTPVAKKVRAASMESQRSSGHAASQLPAAPSGDARPVPAPRAAPEGTTADKAAPIASVMGATRYHSALGVTAALATSSILSQISMQADVNREMSDLRLKTSVAEPLDMMRKLLGSDPSSSAMPPSLSSSSSSLSSAVPPLSRGTSAAASAPSTRSASTEQPPLKPAAAALMPERSMRALNSADASGSGSGLSKSQTKVEERAASSAATATGSGTGAAALSSLAAAATAPAPMAPPFRGLADAPSGIPRTPLKAGIQRSNSRPEGAAATETPGKSHIPVIAPKTTAAAAAVNASALPVAAHSSQASVVTAQEAAGAPEPARPVAASAKPPAATTSAPKSSTDPIASATSNASASSSVATAATTASSAATGAPRAKPEIKSLQAAAAAAKKEQAEKERRAKLREAKDLAREQTAAATAAAAAATAASKAAAAAAAAAQKDMRSVQPPVPAVAPVQFGQHPQPAQGAAKPLLPVKVGAGDAQAGTKPKLPLLQGGPSALAGSVRVATAAPSGLGPSLAGTTSSSSAAAAAAGSTLMGVPKPMGPPKNPILPPGGFGKKPMLAPQAGGGGVARAGGVANAAGGGSSSGSGTDKGKGAQVLTIVGDDGELPEPASEYTDSDESIADETPQAKKIASWARTPFVREALRRQQQQDPDDIFGTVKPIRLDEIFGRGPADAQRLRKRTSSAHWLGTDALTAEEELAYKRRMGYMAGDEDEGDERAAE</sequence>
<feature type="compositionally biased region" description="Polar residues" evidence="8">
    <location>
        <begin position="553"/>
        <end position="562"/>
    </location>
</feature>
<evidence type="ECO:0000256" key="1">
    <source>
        <dbReference type="ARBA" id="ARBA00004123"/>
    </source>
</evidence>
<feature type="compositionally biased region" description="Low complexity" evidence="8">
    <location>
        <begin position="719"/>
        <end position="734"/>
    </location>
</feature>
<evidence type="ECO:0000313" key="10">
    <source>
        <dbReference type="EMBL" id="KAL2912676.1"/>
    </source>
</evidence>
<feature type="region of interest" description="Disordered" evidence="8">
    <location>
        <begin position="1"/>
        <end position="24"/>
    </location>
</feature>
<feature type="compositionally biased region" description="Low complexity" evidence="8">
    <location>
        <begin position="144"/>
        <end position="169"/>
    </location>
</feature>
<evidence type="ECO:0000256" key="8">
    <source>
        <dbReference type="SAM" id="MobiDB-lite"/>
    </source>
</evidence>
<feature type="region of interest" description="Disordered" evidence="8">
    <location>
        <begin position="478"/>
        <end position="592"/>
    </location>
</feature>
<organism evidence="10 11">
    <name type="scientific">Polyrhizophydium stewartii</name>
    <dbReference type="NCBI Taxonomy" id="2732419"/>
    <lineage>
        <taxon>Eukaryota</taxon>
        <taxon>Fungi</taxon>
        <taxon>Fungi incertae sedis</taxon>
        <taxon>Chytridiomycota</taxon>
        <taxon>Chytridiomycota incertae sedis</taxon>
        <taxon>Chytridiomycetes</taxon>
        <taxon>Rhizophydiales</taxon>
        <taxon>Rhizophydiales incertae sedis</taxon>
        <taxon>Polyrhizophydium</taxon>
    </lineage>
</organism>
<feature type="region of interest" description="Disordered" evidence="8">
    <location>
        <begin position="719"/>
        <end position="819"/>
    </location>
</feature>
<feature type="compositionally biased region" description="Low complexity" evidence="8">
    <location>
        <begin position="190"/>
        <end position="215"/>
    </location>
</feature>
<feature type="domain" description="Inner centromere protein ARK-binding" evidence="9">
    <location>
        <begin position="1154"/>
        <end position="1206"/>
    </location>
</feature>
<feature type="compositionally biased region" description="Low complexity" evidence="8">
    <location>
        <begin position="442"/>
        <end position="460"/>
    </location>
</feature>
<feature type="compositionally biased region" description="Low complexity" evidence="8">
    <location>
        <begin position="743"/>
        <end position="770"/>
    </location>
</feature>
<dbReference type="PANTHER" id="PTHR13142">
    <property type="entry name" value="INNER CENTROMERE PROTEIN"/>
    <property type="match status" value="1"/>
</dbReference>
<protein>
    <recommendedName>
        <fullName evidence="9">Inner centromere protein ARK-binding domain-containing protein</fullName>
    </recommendedName>
</protein>
<dbReference type="InterPro" id="IPR005635">
    <property type="entry name" value="Inner_centromere_prot_ARK-bd"/>
</dbReference>
<feature type="compositionally biased region" description="Low complexity" evidence="8">
    <location>
        <begin position="227"/>
        <end position="244"/>
    </location>
</feature>
<feature type="compositionally biased region" description="Low complexity" evidence="8">
    <location>
        <begin position="655"/>
        <end position="698"/>
    </location>
</feature>
<keyword evidence="5" id="KW-0159">Chromosome partition</keyword>
<feature type="compositionally biased region" description="Low complexity" evidence="8">
    <location>
        <begin position="863"/>
        <end position="910"/>
    </location>
</feature>
<feature type="region of interest" description="Disordered" evidence="8">
    <location>
        <begin position="1015"/>
        <end position="1034"/>
    </location>
</feature>
<evidence type="ECO:0000256" key="2">
    <source>
        <dbReference type="ARBA" id="ARBA00004186"/>
    </source>
</evidence>
<dbReference type="PANTHER" id="PTHR13142:SF1">
    <property type="entry name" value="INNER CENTROMERE PROTEIN"/>
    <property type="match status" value="1"/>
</dbReference>
<comment type="subcellular location">
    <subcellularLocation>
        <location evidence="2">Cytoplasm</location>
        <location evidence="2">Cytoskeleton</location>
        <location evidence="2">Spindle</location>
    </subcellularLocation>
    <subcellularLocation>
        <location evidence="1">Nucleus</location>
    </subcellularLocation>
</comment>
<gene>
    <name evidence="10" type="ORF">HK105_207783</name>
</gene>
<comment type="similarity">
    <text evidence="3">Belongs to the INCENP family.</text>
</comment>
<feature type="region of interest" description="Disordered" evidence="8">
    <location>
        <begin position="652"/>
        <end position="703"/>
    </location>
</feature>
<feature type="compositionally biased region" description="Pro residues" evidence="8">
    <location>
        <begin position="1078"/>
        <end position="1088"/>
    </location>
</feature>
<keyword evidence="7" id="KW-0539">Nucleus</keyword>
<keyword evidence="4" id="KW-0963">Cytoplasm</keyword>
<feature type="region of interest" description="Disordered" evidence="8">
    <location>
        <begin position="839"/>
        <end position="959"/>
    </location>
</feature>
<feature type="compositionally biased region" description="Basic residues" evidence="8">
    <location>
        <begin position="279"/>
        <end position="300"/>
    </location>
</feature>
<feature type="compositionally biased region" description="Polar residues" evidence="8">
    <location>
        <begin position="510"/>
        <end position="525"/>
    </location>
</feature>
<dbReference type="EMBL" id="JADGIZ020000059">
    <property type="protein sequence ID" value="KAL2912676.1"/>
    <property type="molecule type" value="Genomic_DNA"/>
</dbReference>
<evidence type="ECO:0000256" key="6">
    <source>
        <dbReference type="ARBA" id="ARBA00023212"/>
    </source>
</evidence>
<evidence type="ECO:0000259" key="9">
    <source>
        <dbReference type="Pfam" id="PF03941"/>
    </source>
</evidence>
<evidence type="ECO:0000256" key="3">
    <source>
        <dbReference type="ARBA" id="ARBA00010042"/>
    </source>
</evidence>
<feature type="compositionally biased region" description="Basic and acidic residues" evidence="8">
    <location>
        <begin position="927"/>
        <end position="948"/>
    </location>
</feature>
<feature type="compositionally biased region" description="Basic and acidic residues" evidence="8">
    <location>
        <begin position="498"/>
        <end position="509"/>
    </location>
</feature>
<proteinExistence type="inferred from homology"/>